<protein>
    <submittedName>
        <fullName evidence="1">Uncharacterized protein</fullName>
    </submittedName>
</protein>
<evidence type="ECO:0000313" key="2">
    <source>
        <dbReference type="Proteomes" id="UP000199352"/>
    </source>
</evidence>
<gene>
    <name evidence="1" type="ORF">SAMN05216188_111271</name>
</gene>
<organism evidence="1 2">
    <name type="scientific">Lentzea xinjiangensis</name>
    <dbReference type="NCBI Taxonomy" id="402600"/>
    <lineage>
        <taxon>Bacteria</taxon>
        <taxon>Bacillati</taxon>
        <taxon>Actinomycetota</taxon>
        <taxon>Actinomycetes</taxon>
        <taxon>Pseudonocardiales</taxon>
        <taxon>Pseudonocardiaceae</taxon>
        <taxon>Lentzea</taxon>
    </lineage>
</organism>
<dbReference type="EMBL" id="FOFR01000011">
    <property type="protein sequence ID" value="SER46426.1"/>
    <property type="molecule type" value="Genomic_DNA"/>
</dbReference>
<proteinExistence type="predicted"/>
<dbReference type="AlphaFoldDB" id="A0A1H9PDW9"/>
<dbReference type="RefSeq" id="WP_089954064.1">
    <property type="nucleotide sequence ID" value="NZ_FOFR01000011.1"/>
</dbReference>
<reference evidence="2" key="1">
    <citation type="submission" date="2016-10" db="EMBL/GenBank/DDBJ databases">
        <authorList>
            <person name="Varghese N."/>
            <person name="Submissions S."/>
        </authorList>
    </citation>
    <scope>NUCLEOTIDE SEQUENCE [LARGE SCALE GENOMIC DNA]</scope>
    <source>
        <strain evidence="2">CGMCC 4.3525</strain>
    </source>
</reference>
<evidence type="ECO:0000313" key="1">
    <source>
        <dbReference type="EMBL" id="SER46426.1"/>
    </source>
</evidence>
<accession>A0A1H9PDW9</accession>
<dbReference type="STRING" id="402600.SAMN05216188_111271"/>
<name>A0A1H9PDW9_9PSEU</name>
<keyword evidence="2" id="KW-1185">Reference proteome</keyword>
<dbReference type="Proteomes" id="UP000199352">
    <property type="component" value="Unassembled WGS sequence"/>
</dbReference>
<sequence length="75" mass="7950">MTASLEELLQQVRGRMLRAGRHEIAAGVTGLIAASVALDELNAAVRREDEEAVAFHAELLARLLADVGTSGFPPP</sequence>